<evidence type="ECO:0000313" key="2">
    <source>
        <dbReference type="EMBL" id="KAE8149166.1"/>
    </source>
</evidence>
<organism evidence="2 3">
    <name type="scientific">Aspergillus avenaceus</name>
    <dbReference type="NCBI Taxonomy" id="36643"/>
    <lineage>
        <taxon>Eukaryota</taxon>
        <taxon>Fungi</taxon>
        <taxon>Dikarya</taxon>
        <taxon>Ascomycota</taxon>
        <taxon>Pezizomycotina</taxon>
        <taxon>Eurotiomycetes</taxon>
        <taxon>Eurotiomycetidae</taxon>
        <taxon>Eurotiales</taxon>
        <taxon>Aspergillaceae</taxon>
        <taxon>Aspergillus</taxon>
        <taxon>Aspergillus subgen. Circumdati</taxon>
    </lineage>
</organism>
<accession>A0A5N6TS30</accession>
<keyword evidence="1" id="KW-1133">Transmembrane helix</keyword>
<dbReference type="AlphaFoldDB" id="A0A5N6TS30"/>
<evidence type="ECO:0000313" key="3">
    <source>
        <dbReference type="Proteomes" id="UP000325780"/>
    </source>
</evidence>
<feature type="transmembrane region" description="Helical" evidence="1">
    <location>
        <begin position="7"/>
        <end position="34"/>
    </location>
</feature>
<sequence length="53" mass="5859">MKQNKAFYLWGLLVVTTIEQPSVPFLILPLYLAIAPPQSGRDIPECANCSIVV</sequence>
<proteinExistence type="predicted"/>
<gene>
    <name evidence="2" type="ORF">BDV25DRAFT_156797</name>
</gene>
<keyword evidence="1" id="KW-0812">Transmembrane</keyword>
<name>A0A5N6TS30_ASPAV</name>
<protein>
    <submittedName>
        <fullName evidence="2">Uncharacterized protein</fullName>
    </submittedName>
</protein>
<reference evidence="2 3" key="1">
    <citation type="submission" date="2019-04" db="EMBL/GenBank/DDBJ databases">
        <title>Friends and foes A comparative genomics study of 23 Aspergillus species from section Flavi.</title>
        <authorList>
            <consortium name="DOE Joint Genome Institute"/>
            <person name="Kjaerbolling I."/>
            <person name="Vesth T."/>
            <person name="Frisvad J.C."/>
            <person name="Nybo J.L."/>
            <person name="Theobald S."/>
            <person name="Kildgaard S."/>
            <person name="Isbrandt T."/>
            <person name="Kuo A."/>
            <person name="Sato A."/>
            <person name="Lyhne E.K."/>
            <person name="Kogle M.E."/>
            <person name="Wiebenga A."/>
            <person name="Kun R.S."/>
            <person name="Lubbers R.J."/>
            <person name="Makela M.R."/>
            <person name="Barry K."/>
            <person name="Chovatia M."/>
            <person name="Clum A."/>
            <person name="Daum C."/>
            <person name="Haridas S."/>
            <person name="He G."/>
            <person name="LaButti K."/>
            <person name="Lipzen A."/>
            <person name="Mondo S."/>
            <person name="Riley R."/>
            <person name="Salamov A."/>
            <person name="Simmons B.A."/>
            <person name="Magnuson J.K."/>
            <person name="Henrissat B."/>
            <person name="Mortensen U.H."/>
            <person name="Larsen T.O."/>
            <person name="Devries R.P."/>
            <person name="Grigoriev I.V."/>
            <person name="Machida M."/>
            <person name="Baker S.E."/>
            <person name="Andersen M.R."/>
        </authorList>
    </citation>
    <scope>NUCLEOTIDE SEQUENCE [LARGE SCALE GENOMIC DNA]</scope>
    <source>
        <strain evidence="2 3">IBT 18842</strain>
    </source>
</reference>
<keyword evidence="3" id="KW-1185">Reference proteome</keyword>
<dbReference type="EMBL" id="ML742132">
    <property type="protein sequence ID" value="KAE8149166.1"/>
    <property type="molecule type" value="Genomic_DNA"/>
</dbReference>
<keyword evidence="1" id="KW-0472">Membrane</keyword>
<evidence type="ECO:0000256" key="1">
    <source>
        <dbReference type="SAM" id="Phobius"/>
    </source>
</evidence>
<dbReference type="Proteomes" id="UP000325780">
    <property type="component" value="Unassembled WGS sequence"/>
</dbReference>